<comment type="caution">
    <text evidence="1">The sequence shown here is derived from an EMBL/GenBank/DDBJ whole genome shotgun (WGS) entry which is preliminary data.</text>
</comment>
<protein>
    <recommendedName>
        <fullName evidence="3">Queuosine salvage protein</fullName>
    </recommendedName>
</protein>
<dbReference type="EMBL" id="JBGBPQ010000009">
    <property type="protein sequence ID" value="KAL1519742.1"/>
    <property type="molecule type" value="Genomic_DNA"/>
</dbReference>
<evidence type="ECO:0000313" key="2">
    <source>
        <dbReference type="Proteomes" id="UP001515480"/>
    </source>
</evidence>
<keyword evidence="2" id="KW-1185">Reference proteome</keyword>
<evidence type="ECO:0000313" key="1">
    <source>
        <dbReference type="EMBL" id="KAL1519742.1"/>
    </source>
</evidence>
<organism evidence="1 2">
    <name type="scientific">Prymnesium parvum</name>
    <name type="common">Toxic golden alga</name>
    <dbReference type="NCBI Taxonomy" id="97485"/>
    <lineage>
        <taxon>Eukaryota</taxon>
        <taxon>Haptista</taxon>
        <taxon>Haptophyta</taxon>
        <taxon>Prymnesiophyceae</taxon>
        <taxon>Prymnesiales</taxon>
        <taxon>Prymnesiaceae</taxon>
        <taxon>Prymnesium</taxon>
    </lineage>
</organism>
<evidence type="ECO:0008006" key="3">
    <source>
        <dbReference type="Google" id="ProtNLM"/>
    </source>
</evidence>
<dbReference type="Proteomes" id="UP001515480">
    <property type="component" value="Unassembled WGS sequence"/>
</dbReference>
<proteinExistence type="predicted"/>
<sequence>MAAAAAAAAAAVAPATGVAAPAALPVRLGVGPADTTVTRHGGVLSASDPDELAVPADSPVIAAFPFLQWVLPPPGGRSALVSLSELQGLCITACNFDLSDSQLVRALRSANLMESGLSATACSAVLHELHDSRLLENVYERETDFWEAFSSSPLVNRSALACQPSWIEPFEPFDSPGTAAIPAVPATAGRRGQPAQLAVPAVPAGPPAPGPQSLKFLQLTTWFAMLVEGSRQLAGMGSRLLGRTHALLSHRVRDATRRDAVSDVQSIAITLSTYVAAWAGLGASATPPQVSRHTPSHLASCMSVVPTDLSGPCGTAVSCEAELRDGQTLLRGRDSESVSVLWSRIHNHLRRFPVIGQFDGRLSSSGATKDVLERLMIGMHIPRGSPLVRTWELARDLERKGKMQSVSDLFAAGSTVSQVVEEILDSHVTTAGASAVPDSGGGVSGDLSAAAVSFSGSGSMEQREFERAITAPNFIAAYEAMKSAEGLDVIDAAGTSGSVLMLRFLFSAPSWMRQ</sequence>
<accession>A0AB34JG49</accession>
<gene>
    <name evidence="1" type="ORF">AB1Y20_023250</name>
</gene>
<dbReference type="AlphaFoldDB" id="A0AB34JG49"/>
<reference evidence="1 2" key="1">
    <citation type="journal article" date="2024" name="Science">
        <title>Giant polyketide synthase enzymes in the biosynthesis of giant marine polyether toxins.</title>
        <authorList>
            <person name="Fallon T.R."/>
            <person name="Shende V.V."/>
            <person name="Wierzbicki I.H."/>
            <person name="Pendleton A.L."/>
            <person name="Watervoot N.F."/>
            <person name="Auber R.P."/>
            <person name="Gonzalez D.J."/>
            <person name="Wisecaver J.H."/>
            <person name="Moore B.S."/>
        </authorList>
    </citation>
    <scope>NUCLEOTIDE SEQUENCE [LARGE SCALE GENOMIC DNA]</scope>
    <source>
        <strain evidence="1 2">12B1</strain>
    </source>
</reference>
<name>A0AB34JG49_PRYPA</name>